<dbReference type="AlphaFoldDB" id="A0A7U9KS37"/>
<dbReference type="GeneID" id="95620349"/>
<dbReference type="InterPro" id="IPR038726">
    <property type="entry name" value="PDDEXK_AddAB-type"/>
</dbReference>
<organism evidence="5 6">
    <name type="scientific">Streptomyces chrestomyceticus JCM 4735</name>
    <dbReference type="NCBI Taxonomy" id="1306181"/>
    <lineage>
        <taxon>Bacteria</taxon>
        <taxon>Bacillati</taxon>
        <taxon>Actinomycetota</taxon>
        <taxon>Actinomycetes</taxon>
        <taxon>Kitasatosporales</taxon>
        <taxon>Streptomycetaceae</taxon>
        <taxon>Streptomyces</taxon>
    </lineage>
</organism>
<dbReference type="RefSeq" id="WP_125044055.1">
    <property type="nucleotide sequence ID" value="NZ_BHZC01000001.1"/>
</dbReference>
<gene>
    <name evidence="5" type="ORF">OEIGOIKO_01325</name>
</gene>
<evidence type="ECO:0000259" key="4">
    <source>
        <dbReference type="Pfam" id="PF12705"/>
    </source>
</evidence>
<dbReference type="GO" id="GO:0006281">
    <property type="term" value="P:DNA repair"/>
    <property type="evidence" value="ECO:0007669"/>
    <property type="project" value="UniProtKB-KW"/>
</dbReference>
<keyword evidence="1" id="KW-0227">DNA damage</keyword>
<proteinExistence type="predicted"/>
<name>A0A7U9KS37_9ACTN</name>
<protein>
    <recommendedName>
        <fullName evidence="4">PD-(D/E)XK endonuclease-like domain-containing protein</fullName>
    </recommendedName>
</protein>
<reference evidence="5 6" key="1">
    <citation type="submission" date="2018-11" db="EMBL/GenBank/DDBJ databases">
        <title>Whole genome sequence of Streptomyces chrestomyceticus NBRC 13444(T).</title>
        <authorList>
            <person name="Komaki H."/>
            <person name="Tamura T."/>
        </authorList>
    </citation>
    <scope>NUCLEOTIDE SEQUENCE [LARGE SCALE GENOMIC DNA]</scope>
    <source>
        <strain evidence="5 6">NBRC 13444</strain>
    </source>
</reference>
<keyword evidence="2" id="KW-0347">Helicase</keyword>
<keyword evidence="3" id="KW-0234">DNA repair</keyword>
<evidence type="ECO:0000313" key="6">
    <source>
        <dbReference type="Proteomes" id="UP000287830"/>
    </source>
</evidence>
<dbReference type="Pfam" id="PF12705">
    <property type="entry name" value="PDDEXK_1"/>
    <property type="match status" value="1"/>
</dbReference>
<keyword evidence="2" id="KW-0067">ATP-binding</keyword>
<evidence type="ECO:0000313" key="5">
    <source>
        <dbReference type="EMBL" id="GCD33603.1"/>
    </source>
</evidence>
<accession>A0A7U9KS37</accession>
<dbReference type="Proteomes" id="UP000287830">
    <property type="component" value="Unassembled WGS sequence"/>
</dbReference>
<feature type="domain" description="PD-(D/E)XK endonuclease-like" evidence="4">
    <location>
        <begin position="291"/>
        <end position="532"/>
    </location>
</feature>
<dbReference type="EMBL" id="BHZC01000001">
    <property type="protein sequence ID" value="GCD33603.1"/>
    <property type="molecule type" value="Genomic_DNA"/>
</dbReference>
<evidence type="ECO:0000256" key="1">
    <source>
        <dbReference type="ARBA" id="ARBA00022763"/>
    </source>
</evidence>
<evidence type="ECO:0000256" key="3">
    <source>
        <dbReference type="ARBA" id="ARBA00023204"/>
    </source>
</evidence>
<sequence>MGHDTTAWHKPHWLTGNDGLVRVGPGTGGSEEHTCPSHAAAKARPGLWPTRPLRLPKPELETFTLGPVMDAVDRVEFDGETPDQALVGLRSRTPALHPGHLTYAEHALRTYIEACTGDGEQRLQPVRPYWVAQRENGKFWEMYAWWRRYESADGRLREYRRLRHGEAKDSEPGEIAIAVYVAVHGRQAAWPRKWARAFQPYGPAARPERVRVVEVGLADGRPRVQFDGTAEEAEAYYAEHGHAHVARVVAGGRPVPGSSCVDCKQFTGCEAVPRRPGVLGLPARVAPLRKVSVSDLRYHAACPAQGFLRSLHLPKSDEYGSAARLGQAVHGWIEKLHRRPGWPPCAVGDMPPAGENWTEGRWRVSDEDAATGRDMLLHHVDACPFQDAALIQRVEPEALRVVHDTAAQAVVIAKPDLLYQEDGSWVWRELKTTRKRRRHHEDLLDTYPQLALAVALLAQGALGGDPDGSRVEVEILRPDGSDPHVIDPTDPGQKRKALSVLRRYAGPWREDETWDARPGPHCRFCPVSRWCPSAAAAPDGAVAREGEA</sequence>
<comment type="caution">
    <text evidence="5">The sequence shown here is derived from an EMBL/GenBank/DDBJ whole genome shotgun (WGS) entry which is preliminary data.</text>
</comment>
<keyword evidence="2" id="KW-0547">Nucleotide-binding</keyword>
<dbReference type="GO" id="GO:0004386">
    <property type="term" value="F:helicase activity"/>
    <property type="evidence" value="ECO:0007669"/>
    <property type="project" value="UniProtKB-KW"/>
</dbReference>
<evidence type="ECO:0000256" key="2">
    <source>
        <dbReference type="ARBA" id="ARBA00022806"/>
    </source>
</evidence>
<dbReference type="OrthoDB" id="3588062at2"/>
<keyword evidence="2" id="KW-0378">Hydrolase</keyword>